<dbReference type="EMBL" id="FNGA01000004">
    <property type="protein sequence ID" value="SDL32099.1"/>
    <property type="molecule type" value="Genomic_DNA"/>
</dbReference>
<protein>
    <recommendedName>
        <fullName evidence="3">Rho termination factor, N-terminal domain</fullName>
    </recommendedName>
</protein>
<evidence type="ECO:0000313" key="2">
    <source>
        <dbReference type="Proteomes" id="UP000199053"/>
    </source>
</evidence>
<sequence length="115" mass="13127">MSEEKVTLESLALKKPLDKLTTKELRELCINKMPLIAGVSGMDKDTIITNVKEFLEIVEEEGAVSPYKDQILTIKGQIKTMRADKVKVESRKDRTLLRRKINKLKKRTRAMAKAV</sequence>
<name>A0A1G9J3T3_9BACT</name>
<gene>
    <name evidence="1" type="ORF">SAMN05660337_2634</name>
</gene>
<dbReference type="RefSeq" id="WP_092161847.1">
    <property type="nucleotide sequence ID" value="NZ_FNGA01000004.1"/>
</dbReference>
<dbReference type="AlphaFoldDB" id="A0A1G9J3T3"/>
<keyword evidence="2" id="KW-1185">Reference proteome</keyword>
<organism evidence="1 2">
    <name type="scientific">Maridesulfovibrio ferrireducens</name>
    <dbReference type="NCBI Taxonomy" id="246191"/>
    <lineage>
        <taxon>Bacteria</taxon>
        <taxon>Pseudomonadati</taxon>
        <taxon>Thermodesulfobacteriota</taxon>
        <taxon>Desulfovibrionia</taxon>
        <taxon>Desulfovibrionales</taxon>
        <taxon>Desulfovibrionaceae</taxon>
        <taxon>Maridesulfovibrio</taxon>
    </lineage>
</organism>
<evidence type="ECO:0000313" key="1">
    <source>
        <dbReference type="EMBL" id="SDL32099.1"/>
    </source>
</evidence>
<evidence type="ECO:0008006" key="3">
    <source>
        <dbReference type="Google" id="ProtNLM"/>
    </source>
</evidence>
<dbReference type="OrthoDB" id="5471852at2"/>
<dbReference type="STRING" id="246191.SAMN05660337_2634"/>
<accession>A0A1G9J3T3</accession>
<dbReference type="Proteomes" id="UP000199053">
    <property type="component" value="Unassembled WGS sequence"/>
</dbReference>
<proteinExistence type="predicted"/>
<reference evidence="2" key="1">
    <citation type="submission" date="2016-10" db="EMBL/GenBank/DDBJ databases">
        <authorList>
            <person name="Varghese N."/>
            <person name="Submissions S."/>
        </authorList>
    </citation>
    <scope>NUCLEOTIDE SEQUENCE [LARGE SCALE GENOMIC DNA]</scope>
    <source>
        <strain evidence="2">DSM 16995</strain>
    </source>
</reference>